<dbReference type="Proteomes" id="UP000759273">
    <property type="component" value="Unassembled WGS sequence"/>
</dbReference>
<comment type="caution">
    <text evidence="2">The sequence shown here is derived from an EMBL/GenBank/DDBJ whole genome shotgun (WGS) entry which is preliminary data.</text>
</comment>
<gene>
    <name evidence="2" type="ORF">KHY36_07775</name>
</gene>
<feature type="compositionally biased region" description="Polar residues" evidence="1">
    <location>
        <begin position="83"/>
        <end position="97"/>
    </location>
</feature>
<feature type="region of interest" description="Disordered" evidence="1">
    <location>
        <begin position="76"/>
        <end position="97"/>
    </location>
</feature>
<protein>
    <submittedName>
        <fullName evidence="2">Uncharacterized protein</fullName>
    </submittedName>
</protein>
<accession>A0A943D992</accession>
<name>A0A943D992_9FIRM</name>
<sequence length="97" mass="10820">MPETEIAPKEETKMEFYHDAVRVLETLAKALSGAFGADWRCEKRRTSAPALSVGGWYAAGGAVLLRNRKHIRPPIRAQPVGTHFQTTKPNQLQQTFS</sequence>
<dbReference type="EMBL" id="JAGZGG010000015">
    <property type="protein sequence ID" value="MBS5332410.1"/>
    <property type="molecule type" value="Genomic_DNA"/>
</dbReference>
<evidence type="ECO:0000313" key="3">
    <source>
        <dbReference type="Proteomes" id="UP000759273"/>
    </source>
</evidence>
<evidence type="ECO:0000313" key="2">
    <source>
        <dbReference type="EMBL" id="MBS5332410.1"/>
    </source>
</evidence>
<organism evidence="2 3">
    <name type="scientific">Subdoligranulum variabile</name>
    <dbReference type="NCBI Taxonomy" id="214851"/>
    <lineage>
        <taxon>Bacteria</taxon>
        <taxon>Bacillati</taxon>
        <taxon>Bacillota</taxon>
        <taxon>Clostridia</taxon>
        <taxon>Eubacteriales</taxon>
        <taxon>Oscillospiraceae</taxon>
        <taxon>Subdoligranulum</taxon>
    </lineage>
</organism>
<reference evidence="2" key="1">
    <citation type="submission" date="2021-02" db="EMBL/GenBank/DDBJ databases">
        <title>Infant gut strain persistence is associated with maternal origin, phylogeny, and functional potential including surface adhesion and iron acquisition.</title>
        <authorList>
            <person name="Lou Y.C."/>
        </authorList>
    </citation>
    <scope>NUCLEOTIDE SEQUENCE</scope>
    <source>
        <strain evidence="2">L3_101_000M1_dasL3_101_000M1_concoct_87</strain>
    </source>
</reference>
<dbReference type="AlphaFoldDB" id="A0A943D992"/>
<evidence type="ECO:0000256" key="1">
    <source>
        <dbReference type="SAM" id="MobiDB-lite"/>
    </source>
</evidence>
<proteinExistence type="predicted"/>